<feature type="domain" description="Peptidase M14" evidence="5">
    <location>
        <begin position="201"/>
        <end position="481"/>
    </location>
</feature>
<dbReference type="SUPFAM" id="SSF53187">
    <property type="entry name" value="Zn-dependent exopeptidases"/>
    <property type="match status" value="1"/>
</dbReference>
<feature type="active site" description="Proton donor/acceptor" evidence="3">
    <location>
        <position position="446"/>
    </location>
</feature>
<evidence type="ECO:0000256" key="1">
    <source>
        <dbReference type="ARBA" id="ARBA00001947"/>
    </source>
</evidence>
<dbReference type="PANTHER" id="PTHR12756:SF11">
    <property type="entry name" value="CYTOSOLIC CARBOXYPEPTIDASE 1"/>
    <property type="match status" value="1"/>
</dbReference>
<organism evidence="6 7">
    <name type="scientific">Stentor coeruleus</name>
    <dbReference type="NCBI Taxonomy" id="5963"/>
    <lineage>
        <taxon>Eukaryota</taxon>
        <taxon>Sar</taxon>
        <taxon>Alveolata</taxon>
        <taxon>Ciliophora</taxon>
        <taxon>Postciliodesmatophora</taxon>
        <taxon>Heterotrichea</taxon>
        <taxon>Heterotrichida</taxon>
        <taxon>Stentoridae</taxon>
        <taxon>Stentor</taxon>
    </lineage>
</organism>
<dbReference type="Pfam" id="PF18027">
    <property type="entry name" value="Pepdidase_M14_N"/>
    <property type="match status" value="1"/>
</dbReference>
<dbReference type="InterPro" id="IPR050821">
    <property type="entry name" value="Cytosolic_carboxypeptidase"/>
</dbReference>
<feature type="region of interest" description="Disordered" evidence="4">
    <location>
        <begin position="686"/>
        <end position="707"/>
    </location>
</feature>
<dbReference type="OrthoDB" id="321432at2759"/>
<dbReference type="AlphaFoldDB" id="A0A1R2CSR0"/>
<evidence type="ECO:0000256" key="4">
    <source>
        <dbReference type="SAM" id="MobiDB-lite"/>
    </source>
</evidence>
<dbReference type="GO" id="GO:0004181">
    <property type="term" value="F:metallocarboxypeptidase activity"/>
    <property type="evidence" value="ECO:0007669"/>
    <property type="project" value="InterPro"/>
</dbReference>
<dbReference type="PROSITE" id="PS52035">
    <property type="entry name" value="PEPTIDASE_M14"/>
    <property type="match status" value="1"/>
</dbReference>
<proteinExistence type="inferred from homology"/>
<dbReference type="GO" id="GO:0006508">
    <property type="term" value="P:proteolysis"/>
    <property type="evidence" value="ECO:0007669"/>
    <property type="project" value="InterPro"/>
</dbReference>
<evidence type="ECO:0000313" key="7">
    <source>
        <dbReference type="Proteomes" id="UP000187209"/>
    </source>
</evidence>
<dbReference type="EMBL" id="MPUH01000069">
    <property type="protein sequence ID" value="OMJ92059.1"/>
    <property type="molecule type" value="Genomic_DNA"/>
</dbReference>
<keyword evidence="7" id="KW-1185">Reference proteome</keyword>
<evidence type="ECO:0000259" key="5">
    <source>
        <dbReference type="PROSITE" id="PS52035"/>
    </source>
</evidence>
<dbReference type="PANTHER" id="PTHR12756">
    <property type="entry name" value="CYTOSOLIC CARBOXYPEPTIDASE"/>
    <property type="match status" value="1"/>
</dbReference>
<evidence type="ECO:0000256" key="3">
    <source>
        <dbReference type="PROSITE-ProRule" id="PRU01379"/>
    </source>
</evidence>
<dbReference type="GO" id="GO:0008270">
    <property type="term" value="F:zinc ion binding"/>
    <property type="evidence" value="ECO:0007669"/>
    <property type="project" value="InterPro"/>
</dbReference>
<dbReference type="Gene3D" id="3.40.630.10">
    <property type="entry name" value="Zn peptidases"/>
    <property type="match status" value="1"/>
</dbReference>
<evidence type="ECO:0000256" key="2">
    <source>
        <dbReference type="ARBA" id="ARBA00005988"/>
    </source>
</evidence>
<reference evidence="6 7" key="1">
    <citation type="submission" date="2016-11" db="EMBL/GenBank/DDBJ databases">
        <title>The macronuclear genome of Stentor coeruleus: a giant cell with tiny introns.</title>
        <authorList>
            <person name="Slabodnick M."/>
            <person name="Ruby J.G."/>
            <person name="Reiff S.B."/>
            <person name="Swart E.C."/>
            <person name="Gosai S."/>
            <person name="Prabakaran S."/>
            <person name="Witkowska E."/>
            <person name="Larue G.E."/>
            <person name="Fisher S."/>
            <person name="Freeman R.M."/>
            <person name="Gunawardena J."/>
            <person name="Chu W."/>
            <person name="Stover N.A."/>
            <person name="Gregory B.D."/>
            <person name="Nowacki M."/>
            <person name="Derisi J."/>
            <person name="Roy S.W."/>
            <person name="Marshall W.F."/>
            <person name="Sood P."/>
        </authorList>
    </citation>
    <scope>NUCLEOTIDE SEQUENCE [LARGE SCALE GENOMIC DNA]</scope>
    <source>
        <strain evidence="6">WM001</strain>
    </source>
</reference>
<name>A0A1R2CSR0_9CILI</name>
<protein>
    <recommendedName>
        <fullName evidence="5">Peptidase M14 domain-containing protein</fullName>
    </recommendedName>
</protein>
<accession>A0A1R2CSR0</accession>
<comment type="caution">
    <text evidence="6">The sequence shown here is derived from an EMBL/GenBank/DDBJ whole genome shotgun (WGS) entry which is preliminary data.</text>
</comment>
<dbReference type="Proteomes" id="UP000187209">
    <property type="component" value="Unassembled WGS sequence"/>
</dbReference>
<dbReference type="Gene3D" id="2.60.40.3120">
    <property type="match status" value="1"/>
</dbReference>
<evidence type="ECO:0000313" key="6">
    <source>
        <dbReference type="EMBL" id="OMJ92059.1"/>
    </source>
</evidence>
<dbReference type="InterPro" id="IPR040626">
    <property type="entry name" value="Pepdidase_M14_N"/>
</dbReference>
<sequence>MELPEPIPLVEPGKYAPDTKLIWKIRQFTPTDFQICTKNPYKFSVYPLYASFPQPRILKDMKTFIKTLISNIKPCCSLSEDVSFDSYFEGGNLEFVHRRTLIEYDLILKPDTNTNRHTHWFMFKVHKKIPGTLKLNIMNFMKNQSLIRKGMRPLAFSETRGVIDIRDLQYFKTFEDSQKFNTVSFLCDFNADEWITFSLCRPYSFTQLQNLYKDIEDTNELNSTCKISNSKFLYSRELLCYSLGGLPVHLLTITGPNESIINRHKKAAIFTGRVHPGETVGSYVLENFIRFLLSDLPQAISLRTEFIFKIIPMLNPDGVVCGNSRTSLSGIDLNRIWNCPDPVQHPCVYYTKSFIQMFVQKKEVLMYGDFHGHGKKLGSFIYGCNKIVNGSFTSWTKVRLFPRILAKNSALFSYNECIFNIDPDKEGTGRIVIWKEIGISNSFTIETSLYGYHNGKEIFPHTLESYSEIGQEIGKSLLEYTHLLKSLEKELQLTGGWLKPNKFKEVSGTPALQILTRKIETEKKELRYIDYRESAKTYTRPNSRSQRSKLKEPTGKNLDCNQYSDWKTFFNSEEVRLAQEKIHLGLESSAESSSTESSLELELDLSPSKISRRPFSPCVDESVFWVANPHPLKSIRKERDPARCKFVKQHTYDFAGCVLDNMIVKNTSSDSFAENQRNMFHSRAERKRMHKERMAKTRSMSSKRDAKVPVDTSEFKLTNEKLFIIRPKVQKNYFFSKMPPR</sequence>
<comment type="similarity">
    <text evidence="2 3">Belongs to the peptidase M14 family.</text>
</comment>
<comment type="cofactor">
    <cofactor evidence="1">
        <name>Zn(2+)</name>
        <dbReference type="ChEBI" id="CHEBI:29105"/>
    </cofactor>
</comment>
<gene>
    <name evidence="6" type="ORF">SteCoe_5264</name>
</gene>
<dbReference type="InterPro" id="IPR000834">
    <property type="entry name" value="Peptidase_M14"/>
</dbReference>
<feature type="region of interest" description="Disordered" evidence="4">
    <location>
        <begin position="537"/>
        <end position="556"/>
    </location>
</feature>
<dbReference type="Pfam" id="PF00246">
    <property type="entry name" value="Peptidase_M14"/>
    <property type="match status" value="1"/>
</dbReference>